<evidence type="ECO:0000313" key="4">
    <source>
        <dbReference type="Proteomes" id="UP000324020"/>
    </source>
</evidence>
<name>A0A1G7M288_9EURY</name>
<feature type="transmembrane region" description="Helical" evidence="1">
    <location>
        <begin position="60"/>
        <end position="84"/>
    </location>
</feature>
<dbReference type="GO" id="GO:0080120">
    <property type="term" value="P:CAAX-box protein maturation"/>
    <property type="evidence" value="ECO:0007669"/>
    <property type="project" value="UniProtKB-ARBA"/>
</dbReference>
<dbReference type="PANTHER" id="PTHR39430:SF1">
    <property type="entry name" value="PROTEASE"/>
    <property type="match status" value="1"/>
</dbReference>
<dbReference type="InterPro" id="IPR003675">
    <property type="entry name" value="Rce1/LyrA-like_dom"/>
</dbReference>
<keyword evidence="1" id="KW-0472">Membrane</keyword>
<gene>
    <name evidence="3" type="ORF">SAMN04488067_105187</name>
</gene>
<evidence type="ECO:0000313" key="3">
    <source>
        <dbReference type="EMBL" id="SDF55736.1"/>
    </source>
</evidence>
<reference evidence="3 4" key="1">
    <citation type="submission" date="2016-10" db="EMBL/GenBank/DDBJ databases">
        <authorList>
            <person name="Varghese N."/>
            <person name="Submissions S."/>
        </authorList>
    </citation>
    <scope>NUCLEOTIDE SEQUENCE [LARGE SCALE GENOMIC DNA]</scope>
    <source>
        <strain evidence="3 4">CGMCC 1.3527</strain>
    </source>
</reference>
<feature type="transmembrane region" description="Helical" evidence="1">
    <location>
        <begin position="222"/>
        <end position="245"/>
    </location>
</feature>
<feature type="domain" description="CAAX prenyl protease 2/Lysostaphin resistance protein A-like" evidence="2">
    <location>
        <begin position="152"/>
        <end position="257"/>
    </location>
</feature>
<evidence type="ECO:0000256" key="1">
    <source>
        <dbReference type="SAM" id="Phobius"/>
    </source>
</evidence>
<proteinExistence type="predicted"/>
<feature type="transmembrane region" description="Helical" evidence="1">
    <location>
        <begin position="191"/>
        <end position="210"/>
    </location>
</feature>
<evidence type="ECO:0000259" key="2">
    <source>
        <dbReference type="Pfam" id="PF02517"/>
    </source>
</evidence>
<dbReference type="RefSeq" id="WP_149798538.1">
    <property type="nucleotide sequence ID" value="NZ_FNBO01000005.1"/>
</dbReference>
<accession>A0A1G7M288</accession>
<dbReference type="PANTHER" id="PTHR39430">
    <property type="entry name" value="MEMBRANE-ASSOCIATED PROTEASE-RELATED"/>
    <property type="match status" value="1"/>
</dbReference>
<organism evidence="3 4">
    <name type="scientific">Halorubrum xinjiangense</name>
    <dbReference type="NCBI Taxonomy" id="261291"/>
    <lineage>
        <taxon>Archaea</taxon>
        <taxon>Methanobacteriati</taxon>
        <taxon>Methanobacteriota</taxon>
        <taxon>Stenosarchaea group</taxon>
        <taxon>Halobacteria</taxon>
        <taxon>Halobacteriales</taxon>
        <taxon>Haloferacaceae</taxon>
        <taxon>Halorubrum</taxon>
    </lineage>
</organism>
<keyword evidence="1" id="KW-1133">Transmembrane helix</keyword>
<dbReference type="AlphaFoldDB" id="A0A1G7M288"/>
<dbReference type="Pfam" id="PF02517">
    <property type="entry name" value="Rce1-like"/>
    <property type="match status" value="1"/>
</dbReference>
<keyword evidence="4" id="KW-1185">Reference proteome</keyword>
<sequence length="331" mass="34664">MISIPEAIGRVTTGEADTRVRATWRGVVPWGLSFGIQLVLLSGIFLAIRSVLDISELSTVSASLLEFTLLGVVSAIGIVFALFLATRLDKRSVSAYGIAASREQLVDLVVGLGIGALTYAVPTAVLIRFGGAELTATSPFPADSLSVVMLGIAVAVFAFLCQVGFEEIAFRGVMLKNFAEGLTARRGSQRSSVVLALLTSSVLFGVSHVIAQGGGGTEGRSVQLVVTSTLLGILWGGSYVLTGSLSIPFGLHLGHNLWPAVVLQPAETTLLAPALGQVSYGVSQYTLAAGKVLVGSICLMVWLYLSRGEITIREEVANRVANSTDLTSSPR</sequence>
<feature type="transmembrane region" description="Helical" evidence="1">
    <location>
        <begin position="257"/>
        <end position="276"/>
    </location>
</feature>
<keyword evidence="1" id="KW-0812">Transmembrane</keyword>
<feature type="transmembrane region" description="Helical" evidence="1">
    <location>
        <begin position="282"/>
        <end position="305"/>
    </location>
</feature>
<feature type="transmembrane region" description="Helical" evidence="1">
    <location>
        <begin position="27"/>
        <end position="48"/>
    </location>
</feature>
<dbReference type="GO" id="GO:0004175">
    <property type="term" value="F:endopeptidase activity"/>
    <property type="evidence" value="ECO:0007669"/>
    <property type="project" value="UniProtKB-ARBA"/>
</dbReference>
<feature type="transmembrane region" description="Helical" evidence="1">
    <location>
        <begin position="105"/>
        <end position="127"/>
    </location>
</feature>
<dbReference type="EMBL" id="FNBO01000005">
    <property type="protein sequence ID" value="SDF55736.1"/>
    <property type="molecule type" value="Genomic_DNA"/>
</dbReference>
<dbReference type="OrthoDB" id="331240at2157"/>
<protein>
    <recommendedName>
        <fullName evidence="2">CAAX prenyl protease 2/Lysostaphin resistance protein A-like domain-containing protein</fullName>
    </recommendedName>
</protein>
<feature type="transmembrane region" description="Helical" evidence="1">
    <location>
        <begin position="147"/>
        <end position="170"/>
    </location>
</feature>
<dbReference type="Proteomes" id="UP000324020">
    <property type="component" value="Unassembled WGS sequence"/>
</dbReference>